<dbReference type="FunFam" id="4.10.460.10:FF:000001">
    <property type="entry name" value="Inositol polyphosphate 1-phosphatase"/>
    <property type="match status" value="1"/>
</dbReference>
<comment type="caution">
    <text evidence="1">The sequence shown here is derived from an EMBL/GenBank/DDBJ whole genome shotgun (WGS) entry which is preliminary data.</text>
</comment>
<dbReference type="Gene3D" id="4.10.460.10">
    <property type="entry name" value="Inositol Polyphosphate 1-phosphatase, domain 1"/>
    <property type="match status" value="1"/>
</dbReference>
<dbReference type="PANTHER" id="PTHR43028:SF3">
    <property type="entry name" value="INOSITOL POLYPHOSPHATE 1-PHOSPHATASE"/>
    <property type="match status" value="1"/>
</dbReference>
<dbReference type="Gene3D" id="3.30.540.10">
    <property type="entry name" value="Fructose-1,6-Bisphosphatase, subunit A, domain 1"/>
    <property type="match status" value="1"/>
</dbReference>
<organism evidence="1 2">
    <name type="scientific">Chionoecetes opilio</name>
    <name type="common">Atlantic snow crab</name>
    <name type="synonym">Cancer opilio</name>
    <dbReference type="NCBI Taxonomy" id="41210"/>
    <lineage>
        <taxon>Eukaryota</taxon>
        <taxon>Metazoa</taxon>
        <taxon>Ecdysozoa</taxon>
        <taxon>Arthropoda</taxon>
        <taxon>Crustacea</taxon>
        <taxon>Multicrustacea</taxon>
        <taxon>Malacostraca</taxon>
        <taxon>Eumalacostraca</taxon>
        <taxon>Eucarida</taxon>
        <taxon>Decapoda</taxon>
        <taxon>Pleocyemata</taxon>
        <taxon>Brachyura</taxon>
        <taxon>Eubrachyura</taxon>
        <taxon>Majoidea</taxon>
        <taxon>Majidae</taxon>
        <taxon>Chionoecetes</taxon>
    </lineage>
</organism>
<dbReference type="PANTHER" id="PTHR43028">
    <property type="entry name" value="3'(2'),5'-BISPHOSPHATE NUCLEOTIDASE 1"/>
    <property type="match status" value="1"/>
</dbReference>
<dbReference type="InterPro" id="IPR050725">
    <property type="entry name" value="CysQ/Inositol_MonoPase"/>
</dbReference>
<dbReference type="GO" id="GO:0004441">
    <property type="term" value="F:inositol-1,4-bisphosphate 1-phosphatase activity"/>
    <property type="evidence" value="ECO:0007669"/>
    <property type="project" value="TreeGrafter"/>
</dbReference>
<dbReference type="Proteomes" id="UP000770661">
    <property type="component" value="Unassembled WGS sequence"/>
</dbReference>
<dbReference type="OrthoDB" id="9977309at2759"/>
<proteinExistence type="predicted"/>
<dbReference type="SUPFAM" id="SSF56655">
    <property type="entry name" value="Carbohydrate phosphatase"/>
    <property type="match status" value="1"/>
</dbReference>
<evidence type="ECO:0000313" key="1">
    <source>
        <dbReference type="EMBL" id="KAG0720062.1"/>
    </source>
</evidence>
<reference evidence="1" key="1">
    <citation type="submission" date="2020-07" db="EMBL/GenBank/DDBJ databases">
        <title>The High-quality genome of the commercially important snow crab, Chionoecetes opilio.</title>
        <authorList>
            <person name="Jeong J.-H."/>
            <person name="Ryu S."/>
        </authorList>
    </citation>
    <scope>NUCLEOTIDE SEQUENCE</scope>
    <source>
        <strain evidence="1">MADBK_172401_WGS</strain>
        <tissue evidence="1">Digestive gland</tissue>
    </source>
</reference>
<dbReference type="AlphaFoldDB" id="A0A8J5CUB6"/>
<accession>A0A8J5CUB6</accession>
<protein>
    <submittedName>
        <fullName evidence="1">Inositol polyphosphate 1-phosphatase</fullName>
    </submittedName>
</protein>
<sequence length="220" mass="24329">MWPFLKAGKTTRMAELIKTLLSFSERAGEIARAIRREPKLFALLVEEKGEGEKNQRFAQDFKTLADVLIQEALRHHVAVRIPSLAQRVQGEESAEFTNTLGEQITVRICDTQDATATLLAKVLDGNKEAADILASLAHRDVPFTPDPDLMRSTRASHSTGEYVRGRAGAADSAIHQQGLQCVTVLIGLFHRHSGLPVAGIINQPFAAFNKSEQRWEGKVY</sequence>
<name>A0A8J5CUB6_CHIOP</name>
<gene>
    <name evidence="1" type="primary">Inpp1</name>
    <name evidence="1" type="ORF">GWK47_049281</name>
</gene>
<evidence type="ECO:0000313" key="2">
    <source>
        <dbReference type="Proteomes" id="UP000770661"/>
    </source>
</evidence>
<dbReference type="InterPro" id="IPR044897">
    <property type="entry name" value="INPP1_dom_1"/>
</dbReference>
<dbReference type="EMBL" id="JACEEZ010013541">
    <property type="protein sequence ID" value="KAG0720062.1"/>
    <property type="molecule type" value="Genomic_DNA"/>
</dbReference>
<keyword evidence="2" id="KW-1185">Reference proteome</keyword>